<name>A0A0H2S028_9AGAM</name>
<proteinExistence type="predicted"/>
<dbReference type="Proteomes" id="UP000053477">
    <property type="component" value="Unassembled WGS sequence"/>
</dbReference>
<dbReference type="InParanoid" id="A0A0H2S028"/>
<sequence>MDELSAEVSKADKIIEDIDYLEKRVTVDGDLVKSYRRGLRNVVAAFKHMLEAQTSAIDGGHFDGQSLLEIEQDRRARNELLKGLFAILETQLSQASDLLRNPTLYLDSAHSDDRDRAGKELERILGDGTKEFDVWVPQLRSISRRFDEVLAFRSREYSIIEPMLNTMPFGMDVGNAEEDIERICSLNNTETSTALVTSCAIGLGSRRTDSSKSSSIQKLCEVQIKLLESLPLKKKRHLTPESTHADTLQCASMFQGSATQSEKALLKNLKGVINSALKRERHPTISIALCGTVKAG</sequence>
<dbReference type="EMBL" id="KQ085934">
    <property type="protein sequence ID" value="KLO15088.1"/>
    <property type="molecule type" value="Genomic_DNA"/>
</dbReference>
<gene>
    <name evidence="1" type="ORF">SCHPADRAFT_279730</name>
</gene>
<accession>A0A0H2S028</accession>
<organism evidence="1 2">
    <name type="scientific">Schizopora paradoxa</name>
    <dbReference type="NCBI Taxonomy" id="27342"/>
    <lineage>
        <taxon>Eukaryota</taxon>
        <taxon>Fungi</taxon>
        <taxon>Dikarya</taxon>
        <taxon>Basidiomycota</taxon>
        <taxon>Agaricomycotina</taxon>
        <taxon>Agaricomycetes</taxon>
        <taxon>Hymenochaetales</taxon>
        <taxon>Schizoporaceae</taxon>
        <taxon>Schizopora</taxon>
    </lineage>
</organism>
<keyword evidence="2" id="KW-1185">Reference proteome</keyword>
<evidence type="ECO:0000313" key="1">
    <source>
        <dbReference type="EMBL" id="KLO15088.1"/>
    </source>
</evidence>
<dbReference type="AlphaFoldDB" id="A0A0H2S028"/>
<evidence type="ECO:0000313" key="2">
    <source>
        <dbReference type="Proteomes" id="UP000053477"/>
    </source>
</evidence>
<protein>
    <submittedName>
        <fullName evidence="1">Uncharacterized protein</fullName>
    </submittedName>
</protein>
<reference evidence="1 2" key="1">
    <citation type="submission" date="2015-04" db="EMBL/GenBank/DDBJ databases">
        <title>Complete genome sequence of Schizopora paradoxa KUC8140, a cosmopolitan wood degrader in East Asia.</title>
        <authorList>
            <consortium name="DOE Joint Genome Institute"/>
            <person name="Min B."/>
            <person name="Park H."/>
            <person name="Jang Y."/>
            <person name="Kim J.-J."/>
            <person name="Kim K.H."/>
            <person name="Pangilinan J."/>
            <person name="Lipzen A."/>
            <person name="Riley R."/>
            <person name="Grigoriev I.V."/>
            <person name="Spatafora J.W."/>
            <person name="Choi I.-G."/>
        </authorList>
    </citation>
    <scope>NUCLEOTIDE SEQUENCE [LARGE SCALE GENOMIC DNA]</scope>
    <source>
        <strain evidence="1 2">KUC8140</strain>
    </source>
</reference>